<dbReference type="AlphaFoldDB" id="X1T5D9"/>
<feature type="non-terminal residue" evidence="2">
    <location>
        <position position="1"/>
    </location>
</feature>
<proteinExistence type="predicted"/>
<feature type="region of interest" description="Disordered" evidence="1">
    <location>
        <begin position="184"/>
        <end position="215"/>
    </location>
</feature>
<evidence type="ECO:0000313" key="2">
    <source>
        <dbReference type="EMBL" id="GAI86591.1"/>
    </source>
</evidence>
<sequence>ESDWDLLVFANEQILESLKIDKDFQLNNIDLLVVYNGNDFQDPWKNKRGSLKEFRWEKLSNRKARYIEKKWVKDEENTEKFFAKNGLEFYDIYNNKKSAVKIWPNKIDKSYSVIFRGEIAEGQDIEKVKKNLAELFKVKSEKIERLFSDKPAIIKKNVDHTTAMKYKSTLEKVGALCSIVPSPGETDVKPFEEAESEKKPSQPPDIKESESATAPALSIPSSLNVISPERTSQDLCFSPMQCPSISRAGTLNDVAPYQAIYNANGEIASVQTTGSSGDITGLIGERVKIKININGEDLFESSQNLFEIAIKVRDDLLANDSAALNEDLNNVNNASENIYNTQSLSGSRLNRIYAAETRAENDILNFTEYLSDTEDIDASEAIMNYQMELLTLQASLQAGARLLYPKLV</sequence>
<gene>
    <name evidence="2" type="ORF">S12H4_15248</name>
</gene>
<reference evidence="2" key="1">
    <citation type="journal article" date="2014" name="Front. Microbiol.">
        <title>High frequency of phylogenetically diverse reductive dehalogenase-homologous genes in deep subseafloor sedimentary metagenomes.</title>
        <authorList>
            <person name="Kawai M."/>
            <person name="Futagami T."/>
            <person name="Toyoda A."/>
            <person name="Takaki Y."/>
            <person name="Nishi S."/>
            <person name="Hori S."/>
            <person name="Arai W."/>
            <person name="Tsubouchi T."/>
            <person name="Morono Y."/>
            <person name="Uchiyama I."/>
            <person name="Ito T."/>
            <person name="Fujiyama A."/>
            <person name="Inagaki F."/>
            <person name="Takami H."/>
        </authorList>
    </citation>
    <scope>NUCLEOTIDE SEQUENCE</scope>
    <source>
        <strain evidence="2">Expedition CK06-06</strain>
    </source>
</reference>
<dbReference type="Gene3D" id="1.20.1330.10">
    <property type="entry name" value="f41 fragment of flagellin, N-terminal domain"/>
    <property type="match status" value="1"/>
</dbReference>
<protein>
    <recommendedName>
        <fullName evidence="3">Flagellin C-terminal domain-containing protein</fullName>
    </recommendedName>
</protein>
<comment type="caution">
    <text evidence="2">The sequence shown here is derived from an EMBL/GenBank/DDBJ whole genome shotgun (WGS) entry which is preliminary data.</text>
</comment>
<accession>X1T5D9</accession>
<feature type="non-terminal residue" evidence="2">
    <location>
        <position position="408"/>
    </location>
</feature>
<evidence type="ECO:0008006" key="3">
    <source>
        <dbReference type="Google" id="ProtNLM"/>
    </source>
</evidence>
<dbReference type="EMBL" id="BARW01007311">
    <property type="protein sequence ID" value="GAI86591.1"/>
    <property type="molecule type" value="Genomic_DNA"/>
</dbReference>
<evidence type="ECO:0000256" key="1">
    <source>
        <dbReference type="SAM" id="MobiDB-lite"/>
    </source>
</evidence>
<dbReference type="SUPFAM" id="SSF64518">
    <property type="entry name" value="Phase 1 flagellin"/>
    <property type="match status" value="1"/>
</dbReference>
<feature type="compositionally biased region" description="Basic and acidic residues" evidence="1">
    <location>
        <begin position="186"/>
        <end position="210"/>
    </location>
</feature>
<name>X1T5D9_9ZZZZ</name>
<organism evidence="2">
    <name type="scientific">marine sediment metagenome</name>
    <dbReference type="NCBI Taxonomy" id="412755"/>
    <lineage>
        <taxon>unclassified sequences</taxon>
        <taxon>metagenomes</taxon>
        <taxon>ecological metagenomes</taxon>
    </lineage>
</organism>